<sequence length="98" mass="10635">MANLNVTYEEMNDASHRLDAGRDSMTNTLTELKNLIDQLVAGGFQTQLASGAFQDTYEQFTSGTTQAVNGLDGMAKFLRGAATAMQNTDEQLARAIQQ</sequence>
<dbReference type="Pfam" id="PF06013">
    <property type="entry name" value="WXG100"/>
    <property type="match status" value="1"/>
</dbReference>
<dbReference type="InterPro" id="IPR010310">
    <property type="entry name" value="T7SS_ESAT-6-like"/>
</dbReference>
<protein>
    <submittedName>
        <fullName evidence="1">WXG100 family type VII secretion target</fullName>
    </submittedName>
</protein>
<dbReference type="Proteomes" id="UP000198891">
    <property type="component" value="Unassembled WGS sequence"/>
</dbReference>
<dbReference type="RefSeq" id="WP_092548652.1">
    <property type="nucleotide sequence ID" value="NZ_FNPZ01000001.1"/>
</dbReference>
<evidence type="ECO:0000313" key="1">
    <source>
        <dbReference type="EMBL" id="SDY54306.1"/>
    </source>
</evidence>
<accession>A0A1H3KQN9</accession>
<dbReference type="InterPro" id="IPR036689">
    <property type="entry name" value="ESAT-6-like_sf"/>
</dbReference>
<dbReference type="SUPFAM" id="SSF140453">
    <property type="entry name" value="EsxAB dimer-like"/>
    <property type="match status" value="1"/>
</dbReference>
<dbReference type="Gene3D" id="1.10.287.1060">
    <property type="entry name" value="ESAT-6-like"/>
    <property type="match status" value="1"/>
</dbReference>
<keyword evidence="2" id="KW-1185">Reference proteome</keyword>
<dbReference type="OrthoDB" id="3268062at2"/>
<organism evidence="1 2">
    <name type="scientific">Herbiconiux ginsengi</name>
    <dbReference type="NCBI Taxonomy" id="381665"/>
    <lineage>
        <taxon>Bacteria</taxon>
        <taxon>Bacillati</taxon>
        <taxon>Actinomycetota</taxon>
        <taxon>Actinomycetes</taxon>
        <taxon>Micrococcales</taxon>
        <taxon>Microbacteriaceae</taxon>
        <taxon>Herbiconiux</taxon>
    </lineage>
</organism>
<dbReference type="EMBL" id="FNPZ01000001">
    <property type="protein sequence ID" value="SDY54306.1"/>
    <property type="molecule type" value="Genomic_DNA"/>
</dbReference>
<proteinExistence type="predicted"/>
<evidence type="ECO:0000313" key="2">
    <source>
        <dbReference type="Proteomes" id="UP000198891"/>
    </source>
</evidence>
<dbReference type="AlphaFoldDB" id="A0A1H3KQN9"/>
<gene>
    <name evidence="1" type="ORF">SAMN05216554_0651</name>
</gene>
<reference evidence="1 2" key="1">
    <citation type="submission" date="2016-10" db="EMBL/GenBank/DDBJ databases">
        <authorList>
            <person name="de Groot N.N."/>
        </authorList>
    </citation>
    <scope>NUCLEOTIDE SEQUENCE [LARGE SCALE GENOMIC DNA]</scope>
    <source>
        <strain evidence="1 2">CGMCC 4.3491</strain>
    </source>
</reference>
<dbReference type="STRING" id="381665.SAMN05216554_0651"/>
<name>A0A1H3KQN9_9MICO</name>